<protein>
    <submittedName>
        <fullName evidence="1">Uncharacterized protein</fullName>
    </submittedName>
</protein>
<comment type="caution">
    <text evidence="1">The sequence shown here is derived from an EMBL/GenBank/DDBJ whole genome shotgun (WGS) entry which is preliminary data.</text>
</comment>
<name>A0AAE0ZJV1_9GAST</name>
<sequence length="303" mass="34349">MESHNILFDDLKRKSKSKSKVALTQMDSHEQQATGLLDSSLRCQTPWKEVEVVVLNNPRKGNNSGINEITKRHVGETLWREVCVVHHCLVPGQLVQGQGQSPHMHCGAARGGPYRLEERGMKLEGSEEINDAIYCARNSIQLLGICEMLLSQLKETTSHGLKWNNSPTLLSSFVCDWLTGSKYCVWLQGYPAHLCIFLAYETQSVRLKQVNDSRFVGMSIYNVPTTEGTNARDGQMVKSLTDSLVSWEEEERHQKNLNENEQLKKQIAETAQQFTERLDRMLQTPFTSLITSQATARPLWSLM</sequence>
<accession>A0AAE0ZJV1</accession>
<dbReference type="EMBL" id="JAWDGP010003887">
    <property type="protein sequence ID" value="KAK3769827.1"/>
    <property type="molecule type" value="Genomic_DNA"/>
</dbReference>
<evidence type="ECO:0000313" key="2">
    <source>
        <dbReference type="Proteomes" id="UP001283361"/>
    </source>
</evidence>
<dbReference type="Proteomes" id="UP001283361">
    <property type="component" value="Unassembled WGS sequence"/>
</dbReference>
<reference evidence="1" key="1">
    <citation type="journal article" date="2023" name="G3 (Bethesda)">
        <title>A reference genome for the long-term kleptoplast-retaining sea slug Elysia crispata morphotype clarki.</title>
        <authorList>
            <person name="Eastman K.E."/>
            <person name="Pendleton A.L."/>
            <person name="Shaikh M.A."/>
            <person name="Suttiyut T."/>
            <person name="Ogas R."/>
            <person name="Tomko P."/>
            <person name="Gavelis G."/>
            <person name="Widhalm J.R."/>
            <person name="Wisecaver J.H."/>
        </authorList>
    </citation>
    <scope>NUCLEOTIDE SEQUENCE</scope>
    <source>
        <strain evidence="1">ECLA1</strain>
    </source>
</reference>
<gene>
    <name evidence="1" type="ORF">RRG08_023013</name>
</gene>
<keyword evidence="2" id="KW-1185">Reference proteome</keyword>
<proteinExistence type="predicted"/>
<organism evidence="1 2">
    <name type="scientific">Elysia crispata</name>
    <name type="common">lettuce slug</name>
    <dbReference type="NCBI Taxonomy" id="231223"/>
    <lineage>
        <taxon>Eukaryota</taxon>
        <taxon>Metazoa</taxon>
        <taxon>Spiralia</taxon>
        <taxon>Lophotrochozoa</taxon>
        <taxon>Mollusca</taxon>
        <taxon>Gastropoda</taxon>
        <taxon>Heterobranchia</taxon>
        <taxon>Euthyneura</taxon>
        <taxon>Panpulmonata</taxon>
        <taxon>Sacoglossa</taxon>
        <taxon>Placobranchoidea</taxon>
        <taxon>Plakobranchidae</taxon>
        <taxon>Elysia</taxon>
    </lineage>
</organism>
<dbReference type="AlphaFoldDB" id="A0AAE0ZJV1"/>
<evidence type="ECO:0000313" key="1">
    <source>
        <dbReference type="EMBL" id="KAK3769827.1"/>
    </source>
</evidence>